<evidence type="ECO:0000256" key="1">
    <source>
        <dbReference type="SAM" id="MobiDB-lite"/>
    </source>
</evidence>
<dbReference type="EMBL" id="CP147846">
    <property type="protein sequence ID" value="WXG66855.1"/>
    <property type="molecule type" value="Genomic_DNA"/>
</dbReference>
<sequence length="204" mass="21211">MKRATAAVDRLLVVLLGLALVGAGVFALGWYFDVPIALKTLSRFDRDIFAGFPIQSWWETALAATAVVCTLVAVALLIGNLSPRRTGTVQIFSDDALAVRVDLGSLARGVAADLTDFPGVESARGRAIDDCGTATLAVTVQTSPHIDIDALTRHAELKAQFVADSMEGGDVALRVQVHVGAASPLAHNRGSTGSDSIASTANTA</sequence>
<reference evidence="3 4" key="1">
    <citation type="submission" date="2024-03" db="EMBL/GenBank/DDBJ databases">
        <title>Natural products discovery in diverse microorganisms through a two-stage MS feature dereplication strategy.</title>
        <authorList>
            <person name="Zhang R."/>
        </authorList>
    </citation>
    <scope>NUCLEOTIDE SEQUENCE [LARGE SCALE GENOMIC DNA]</scope>
    <source>
        <strain evidence="3 4">18930</strain>
    </source>
</reference>
<feature type="transmembrane region" description="Helical" evidence="2">
    <location>
        <begin position="61"/>
        <end position="81"/>
    </location>
</feature>
<organism evidence="3 4">
    <name type="scientific">Rhodococcus sovatensis</name>
    <dbReference type="NCBI Taxonomy" id="1805840"/>
    <lineage>
        <taxon>Bacteria</taxon>
        <taxon>Bacillati</taxon>
        <taxon>Actinomycetota</taxon>
        <taxon>Actinomycetes</taxon>
        <taxon>Mycobacteriales</taxon>
        <taxon>Nocardiaceae</taxon>
        <taxon>Rhodococcus</taxon>
    </lineage>
</organism>
<evidence type="ECO:0000313" key="4">
    <source>
        <dbReference type="Proteomes" id="UP001432000"/>
    </source>
</evidence>
<evidence type="ECO:0000256" key="2">
    <source>
        <dbReference type="SAM" id="Phobius"/>
    </source>
</evidence>
<gene>
    <name evidence="3" type="ORF">WDS16_16430</name>
</gene>
<keyword evidence="4" id="KW-1185">Reference proteome</keyword>
<name>A0ABZ2PD42_9NOCA</name>
<feature type="compositionally biased region" description="Polar residues" evidence="1">
    <location>
        <begin position="189"/>
        <end position="204"/>
    </location>
</feature>
<protein>
    <recommendedName>
        <fullName evidence="5">Alkaline shock response membrane anchor protein AmaP</fullName>
    </recommendedName>
</protein>
<keyword evidence="2" id="KW-1133">Transmembrane helix</keyword>
<accession>A0ABZ2PD42</accession>
<feature type="region of interest" description="Disordered" evidence="1">
    <location>
        <begin position="184"/>
        <end position="204"/>
    </location>
</feature>
<evidence type="ECO:0008006" key="5">
    <source>
        <dbReference type="Google" id="ProtNLM"/>
    </source>
</evidence>
<dbReference type="Proteomes" id="UP001432000">
    <property type="component" value="Chromosome"/>
</dbReference>
<keyword evidence="2" id="KW-0472">Membrane</keyword>
<keyword evidence="2" id="KW-0812">Transmembrane</keyword>
<evidence type="ECO:0000313" key="3">
    <source>
        <dbReference type="EMBL" id="WXG66855.1"/>
    </source>
</evidence>
<proteinExistence type="predicted"/>
<feature type="transmembrane region" description="Helical" evidence="2">
    <location>
        <begin position="12"/>
        <end position="32"/>
    </location>
</feature>
<dbReference type="RefSeq" id="WP_338886295.1">
    <property type="nucleotide sequence ID" value="NZ_CP147846.1"/>
</dbReference>